<feature type="domain" description="Major facilitator superfamily (MFS) profile" evidence="7">
    <location>
        <begin position="66"/>
        <end position="552"/>
    </location>
</feature>
<feature type="compositionally biased region" description="Basic and acidic residues" evidence="5">
    <location>
        <begin position="575"/>
        <end position="590"/>
    </location>
</feature>
<dbReference type="FunFam" id="1.20.1250.20:FF:000196">
    <property type="entry name" value="MFS toxin efflux pump (AflT)"/>
    <property type="match status" value="1"/>
</dbReference>
<dbReference type="CDD" id="cd17502">
    <property type="entry name" value="MFS_Azr1_MDR_like"/>
    <property type="match status" value="1"/>
</dbReference>
<feature type="transmembrane region" description="Helical" evidence="6">
    <location>
        <begin position="422"/>
        <end position="444"/>
    </location>
</feature>
<dbReference type="AlphaFoldDB" id="A0A9W9J4N8"/>
<accession>A0A9W9J4N8</accession>
<organism evidence="8 9">
    <name type="scientific">Penicillium cinerascens</name>
    <dbReference type="NCBI Taxonomy" id="70096"/>
    <lineage>
        <taxon>Eukaryota</taxon>
        <taxon>Fungi</taxon>
        <taxon>Dikarya</taxon>
        <taxon>Ascomycota</taxon>
        <taxon>Pezizomycotina</taxon>
        <taxon>Eurotiomycetes</taxon>
        <taxon>Eurotiomycetidae</taxon>
        <taxon>Eurotiales</taxon>
        <taxon>Aspergillaceae</taxon>
        <taxon>Penicillium</taxon>
    </lineage>
</organism>
<feature type="compositionally biased region" description="Basic and acidic residues" evidence="5">
    <location>
        <begin position="15"/>
        <end position="34"/>
    </location>
</feature>
<dbReference type="InterPro" id="IPR011701">
    <property type="entry name" value="MFS"/>
</dbReference>
<gene>
    <name evidence="8" type="ORF">N7498_009295</name>
</gene>
<feature type="transmembrane region" description="Helical" evidence="6">
    <location>
        <begin position="63"/>
        <end position="83"/>
    </location>
</feature>
<sequence>MAGSTSISDQSTQAEKTKEIDPTQSDIEKQDASSKETTNQPAGKPGPPGGPPGIQYAPKTLKFWLIMVSNFLSLFIVALDRTILTTAIPRITDEFNSLGDIGWYASAYMLTSATSQLLFGRIYKFYNMKWVFLGSMIVFEIGSAVSGAAPSSNAFIAGRAIAGFASAGIFSGCMLIIIPLVPLHKRPMFQAAFGAVFGIASVMGPLIGGGFTSSVTWRWCFYINLPIGAATWVFMALVWHPEKVHREPAPITTHIKRLDPLGTFFLVPAIVCLLLAFQWGGSTYAWSSGRIIALFVLFGVLIMAFAAVQILMPETATIPARIITRRSILSAALFTFCAAGSMMMMIYYIPIWFQTVKLVNPVKSGIHTLPVVLSLVVASFVSGFITQRIGYYVPTMILCPCIMSVGLGLMSTFQLDTGSSHWIGYQFLCGFGLGLGMQTSGLVVQRVLPFSDVPMGIALMFFVQQIGGCIFVTVGQTILSNLLVSELTGVPGIDPSQIVNQGATKLASLVAPDNLVLVQRAYNSACTRIFLASMGLAFAALLSSLGMEWKSIKKGKNGQDGAGGSDARSASGENEDQKSDTCQGTEHKDS</sequence>
<feature type="region of interest" description="Disordered" evidence="5">
    <location>
        <begin position="1"/>
        <end position="52"/>
    </location>
</feature>
<reference evidence="8" key="1">
    <citation type="submission" date="2022-12" db="EMBL/GenBank/DDBJ databases">
        <authorList>
            <person name="Petersen C."/>
        </authorList>
    </citation>
    <scope>NUCLEOTIDE SEQUENCE</scope>
    <source>
        <strain evidence="8">IBT 15544</strain>
    </source>
</reference>
<dbReference type="InterPro" id="IPR020846">
    <property type="entry name" value="MFS_dom"/>
</dbReference>
<dbReference type="PROSITE" id="PS50850">
    <property type="entry name" value="MFS"/>
    <property type="match status" value="1"/>
</dbReference>
<feature type="transmembrane region" description="Helical" evidence="6">
    <location>
        <begin position="365"/>
        <end position="384"/>
    </location>
</feature>
<evidence type="ECO:0000256" key="3">
    <source>
        <dbReference type="ARBA" id="ARBA00022989"/>
    </source>
</evidence>
<evidence type="ECO:0000313" key="9">
    <source>
        <dbReference type="Proteomes" id="UP001150904"/>
    </source>
</evidence>
<feature type="transmembrane region" description="Helical" evidence="6">
    <location>
        <begin position="103"/>
        <end position="123"/>
    </location>
</feature>
<dbReference type="InterPro" id="IPR036259">
    <property type="entry name" value="MFS_trans_sf"/>
</dbReference>
<feature type="transmembrane region" description="Helical" evidence="6">
    <location>
        <begin position="391"/>
        <end position="410"/>
    </location>
</feature>
<dbReference type="GO" id="GO:0005886">
    <property type="term" value="C:plasma membrane"/>
    <property type="evidence" value="ECO:0007669"/>
    <property type="project" value="TreeGrafter"/>
</dbReference>
<feature type="transmembrane region" description="Helical" evidence="6">
    <location>
        <begin position="161"/>
        <end position="181"/>
    </location>
</feature>
<dbReference type="GO" id="GO:0022857">
    <property type="term" value="F:transmembrane transporter activity"/>
    <property type="evidence" value="ECO:0007669"/>
    <property type="project" value="InterPro"/>
</dbReference>
<feature type="transmembrane region" description="Helical" evidence="6">
    <location>
        <begin position="456"/>
        <end position="479"/>
    </location>
</feature>
<feature type="transmembrane region" description="Helical" evidence="6">
    <location>
        <begin position="291"/>
        <end position="311"/>
    </location>
</feature>
<name>A0A9W9J4N8_9EURO</name>
<comment type="caution">
    <text evidence="8">The sequence shown here is derived from an EMBL/GenBank/DDBJ whole genome shotgun (WGS) entry which is preliminary data.</text>
</comment>
<dbReference type="Pfam" id="PF07690">
    <property type="entry name" value="MFS_1"/>
    <property type="match status" value="1"/>
</dbReference>
<evidence type="ECO:0000256" key="1">
    <source>
        <dbReference type="ARBA" id="ARBA00004141"/>
    </source>
</evidence>
<dbReference type="Proteomes" id="UP001150904">
    <property type="component" value="Unassembled WGS sequence"/>
</dbReference>
<feature type="transmembrane region" description="Helical" evidence="6">
    <location>
        <begin position="188"/>
        <end position="207"/>
    </location>
</feature>
<feature type="region of interest" description="Disordered" evidence="5">
    <location>
        <begin position="554"/>
        <end position="590"/>
    </location>
</feature>
<feature type="compositionally biased region" description="Polar residues" evidence="5">
    <location>
        <begin position="1"/>
        <end position="14"/>
    </location>
</feature>
<dbReference type="OrthoDB" id="10021397at2759"/>
<proteinExistence type="predicted"/>
<dbReference type="GeneID" id="83183652"/>
<keyword evidence="4 6" id="KW-0472">Membrane</keyword>
<dbReference type="SUPFAM" id="SSF103473">
    <property type="entry name" value="MFS general substrate transporter"/>
    <property type="match status" value="1"/>
</dbReference>
<dbReference type="PANTHER" id="PTHR23501:SF201">
    <property type="entry name" value="MFS AFLATOXIN EFFLUX PUMP"/>
    <property type="match status" value="1"/>
</dbReference>
<dbReference type="Gene3D" id="1.20.1720.10">
    <property type="entry name" value="Multidrug resistance protein D"/>
    <property type="match status" value="1"/>
</dbReference>
<protein>
    <recommendedName>
        <fullName evidence="7">Major facilitator superfamily (MFS) profile domain-containing protein</fullName>
    </recommendedName>
</protein>
<feature type="transmembrane region" description="Helical" evidence="6">
    <location>
        <begin position="331"/>
        <end position="353"/>
    </location>
</feature>
<feature type="transmembrane region" description="Helical" evidence="6">
    <location>
        <begin position="219"/>
        <end position="239"/>
    </location>
</feature>
<keyword evidence="2 6" id="KW-0812">Transmembrane</keyword>
<dbReference type="Gene3D" id="1.20.1250.20">
    <property type="entry name" value="MFS general substrate transporter like domains"/>
    <property type="match status" value="1"/>
</dbReference>
<evidence type="ECO:0000256" key="5">
    <source>
        <dbReference type="SAM" id="MobiDB-lite"/>
    </source>
</evidence>
<dbReference type="RefSeq" id="XP_058303250.1">
    <property type="nucleotide sequence ID" value="XM_058456351.1"/>
</dbReference>
<evidence type="ECO:0000313" key="8">
    <source>
        <dbReference type="EMBL" id="KAJ5190310.1"/>
    </source>
</evidence>
<comment type="subcellular location">
    <subcellularLocation>
        <location evidence="1">Membrane</location>
        <topology evidence="1">Multi-pass membrane protein</topology>
    </subcellularLocation>
</comment>
<dbReference type="EMBL" id="JAPQKR010000016">
    <property type="protein sequence ID" value="KAJ5190310.1"/>
    <property type="molecule type" value="Genomic_DNA"/>
</dbReference>
<evidence type="ECO:0000256" key="4">
    <source>
        <dbReference type="ARBA" id="ARBA00023136"/>
    </source>
</evidence>
<dbReference type="PANTHER" id="PTHR23501">
    <property type="entry name" value="MAJOR FACILITATOR SUPERFAMILY"/>
    <property type="match status" value="1"/>
</dbReference>
<feature type="transmembrane region" description="Helical" evidence="6">
    <location>
        <begin position="260"/>
        <end position="279"/>
    </location>
</feature>
<evidence type="ECO:0000256" key="2">
    <source>
        <dbReference type="ARBA" id="ARBA00022692"/>
    </source>
</evidence>
<keyword evidence="9" id="KW-1185">Reference proteome</keyword>
<evidence type="ECO:0000256" key="6">
    <source>
        <dbReference type="SAM" id="Phobius"/>
    </source>
</evidence>
<feature type="transmembrane region" description="Helical" evidence="6">
    <location>
        <begin position="130"/>
        <end position="149"/>
    </location>
</feature>
<dbReference type="FunFam" id="1.20.1720.10:FF:000012">
    <property type="entry name" value="MFS toxin efflux pump (AflT)"/>
    <property type="match status" value="1"/>
</dbReference>
<evidence type="ECO:0000259" key="7">
    <source>
        <dbReference type="PROSITE" id="PS50850"/>
    </source>
</evidence>
<feature type="transmembrane region" description="Helical" evidence="6">
    <location>
        <begin position="529"/>
        <end position="547"/>
    </location>
</feature>
<reference evidence="8" key="2">
    <citation type="journal article" date="2023" name="IMA Fungus">
        <title>Comparative genomic study of the Penicillium genus elucidates a diverse pangenome and 15 lateral gene transfer events.</title>
        <authorList>
            <person name="Petersen C."/>
            <person name="Sorensen T."/>
            <person name="Nielsen M.R."/>
            <person name="Sondergaard T.E."/>
            <person name="Sorensen J.L."/>
            <person name="Fitzpatrick D.A."/>
            <person name="Frisvad J.C."/>
            <person name="Nielsen K.L."/>
        </authorList>
    </citation>
    <scope>NUCLEOTIDE SEQUENCE</scope>
    <source>
        <strain evidence="8">IBT 15544</strain>
    </source>
</reference>
<keyword evidence="3 6" id="KW-1133">Transmembrane helix</keyword>